<evidence type="ECO:0000256" key="1">
    <source>
        <dbReference type="SAM" id="MobiDB-lite"/>
    </source>
</evidence>
<gene>
    <name evidence="2" type="ORF">M438DRAFT_354697</name>
</gene>
<keyword evidence="3" id="KW-1185">Reference proteome</keyword>
<dbReference type="GeneID" id="40749275"/>
<protein>
    <submittedName>
        <fullName evidence="2">Uncharacterized protein</fullName>
    </submittedName>
</protein>
<evidence type="ECO:0000313" key="2">
    <source>
        <dbReference type="EMBL" id="KEQ85655.1"/>
    </source>
</evidence>
<dbReference type="RefSeq" id="XP_029761842.1">
    <property type="nucleotide sequence ID" value="XM_029906969.1"/>
</dbReference>
<organism evidence="2 3">
    <name type="scientific">Aureobasidium pullulans EXF-150</name>
    <dbReference type="NCBI Taxonomy" id="1043002"/>
    <lineage>
        <taxon>Eukaryota</taxon>
        <taxon>Fungi</taxon>
        <taxon>Dikarya</taxon>
        <taxon>Ascomycota</taxon>
        <taxon>Pezizomycotina</taxon>
        <taxon>Dothideomycetes</taxon>
        <taxon>Dothideomycetidae</taxon>
        <taxon>Dothideales</taxon>
        <taxon>Saccotheciaceae</taxon>
        <taxon>Aureobasidium</taxon>
    </lineage>
</organism>
<dbReference type="HOGENOM" id="CLU_940037_0_0_1"/>
<name>A0A074XJG6_AURPU</name>
<sequence>MGGVFSSDLETYHRAHTKISYQDIVVSSLRCSTVAGVASVRIAIVVSYSRRLSKIDNPWSVFHLSLSPSNIKHPRTREHQPRCLNHLDPLKPDSQSHTQVLFPLLSDSPLPNTIEQYLLTWMNAMQGTYNNTTVWSHDTTTGRLVPTEHEPDSISYHNALANIKDSDNAQEEQSYTVAQQMAEVKHETARLRAVSAPLGPVSPKIKQESSSPEAKIKQEAPKAVNTITPLANTVDSKSKPEQDSFEGHKKSLIDAVEHLRDVLYQREMMRGVRKEVDEYLGGLEKEIKKAYDHERR</sequence>
<evidence type="ECO:0000313" key="3">
    <source>
        <dbReference type="Proteomes" id="UP000030706"/>
    </source>
</evidence>
<dbReference type="AlphaFoldDB" id="A0A074XJG6"/>
<dbReference type="EMBL" id="KL584980">
    <property type="protein sequence ID" value="KEQ85655.1"/>
    <property type="molecule type" value="Genomic_DNA"/>
</dbReference>
<reference evidence="2 3" key="1">
    <citation type="journal article" date="2014" name="BMC Genomics">
        <title>Genome sequencing of four Aureobasidium pullulans varieties: biotechnological potential, stress tolerance, and description of new species.</title>
        <authorList>
            <person name="Gostin Ar C."/>
            <person name="Ohm R.A."/>
            <person name="Kogej T."/>
            <person name="Sonjak S."/>
            <person name="Turk M."/>
            <person name="Zajc J."/>
            <person name="Zalar P."/>
            <person name="Grube M."/>
            <person name="Sun H."/>
            <person name="Han J."/>
            <person name="Sharma A."/>
            <person name="Chiniquy J."/>
            <person name="Ngan C.Y."/>
            <person name="Lipzen A."/>
            <person name="Barry K."/>
            <person name="Grigoriev I.V."/>
            <person name="Gunde-Cimerman N."/>
        </authorList>
    </citation>
    <scope>NUCLEOTIDE SEQUENCE [LARGE SCALE GENOMIC DNA]</scope>
    <source>
        <strain evidence="2 3">EXF-150</strain>
    </source>
</reference>
<feature type="region of interest" description="Disordered" evidence="1">
    <location>
        <begin position="199"/>
        <end position="218"/>
    </location>
</feature>
<proteinExistence type="predicted"/>
<accession>A0A074XJG6</accession>
<dbReference type="Proteomes" id="UP000030706">
    <property type="component" value="Unassembled WGS sequence"/>
</dbReference>